<dbReference type="EMBL" id="JADIMZ010000127">
    <property type="protein sequence ID" value="MBO8433300.1"/>
    <property type="molecule type" value="Genomic_DNA"/>
</dbReference>
<evidence type="ECO:0000256" key="1">
    <source>
        <dbReference type="SAM" id="SignalP"/>
    </source>
</evidence>
<dbReference type="InterPro" id="IPR026444">
    <property type="entry name" value="Secre_tail"/>
</dbReference>
<dbReference type="InterPro" id="IPR011628">
    <property type="entry name" value="Cleaved_adhesin"/>
</dbReference>
<dbReference type="NCBIfam" id="TIGR04183">
    <property type="entry name" value="Por_Secre_tail"/>
    <property type="match status" value="1"/>
</dbReference>
<evidence type="ECO:0000313" key="4">
    <source>
        <dbReference type="EMBL" id="MBO8433300.1"/>
    </source>
</evidence>
<proteinExistence type="predicted"/>
<dbReference type="Pfam" id="PF07675">
    <property type="entry name" value="Cleaved_Adhesin"/>
    <property type="match status" value="2"/>
</dbReference>
<evidence type="ECO:0000313" key="5">
    <source>
        <dbReference type="Proteomes" id="UP000823612"/>
    </source>
</evidence>
<feature type="domain" description="Secretion system C-terminal sorting" evidence="3">
    <location>
        <begin position="1056"/>
        <end position="1127"/>
    </location>
</feature>
<accession>A0A9D9DW94</accession>
<protein>
    <submittedName>
        <fullName evidence="4">Choice-of-anchor J domain-containing protein</fullName>
    </submittedName>
</protein>
<feature type="domain" description="Cleaved adhesin" evidence="2">
    <location>
        <begin position="55"/>
        <end position="136"/>
    </location>
</feature>
<keyword evidence="1" id="KW-0732">Signal</keyword>
<sequence>MNKQLALLTLGSLLGLSLGHAQDTPPEGGSSTTDTVFYCRFNSDTEDNYATQDWTTMNNTWEIIDHNNDGSTWYFMRGQGSDDDADAQFLGTYFGAWVEYKYNSKNAADDYLVLKNPLSLNAGTNFVSFCYKTQYGPGKYVENVALLYGKDRDVSTMDTLINLPGIGTNKIWEIITSQLELEENGDYYFAFVGYSNPDCGKLYLDNFLVGFSEQVQPADLVVENVFLPASDCGLSAEAPIQVSLANTGFNEITRIGLSYTVNEGEPVYEEFSFDPALAISGRDTVTFATPADFSAEGTVYNVTVEGYVIPQGNEVPETDSTNNTASASTENFAPAALPFSTGFGTDEDLAQWTYDAEYWNLISSSENGYIYSRGNNQGSPLVSRCIELEEGVTYSFEHTYSAGVVIEGQGTSMATFMLKYGLNGTPVEEWDTLRYYDRAFTNETWITDTNWLICEQSGIYAIAIVPVSTPNGSLSISNVQFQMIPDCRATFDAFNGKMAPKLPEDQVNGTFPVQVILTNTGAKAIEGLQVNILRGENIVGTASVDIDVDSVLKQDIEITLAGISPDDIISLDAMAITPAQDTLYPLHSSADSCSVTDTLMQYDYLTVPDFSIGTESEAGAGLVYTIKQADTLTAISVGWLVGDESEIRLVIQAWDDERQNVTETLYEGRFERGMNAGHARYTVPAMVLEPGDYLVSVFFKGAGLMCDSVTGPENIFYYTYAGQVVPEARYGRPAIRAYFGHDAQVFDKDAAVQSIPLPMEQGLFSANEPIQVRVVNNGKDTVEVPVYVQIDKNEPLAPQTAKLPPYGNAIVNFSGDLSAAGNHLITAWTALEEDDNAANDTLTLIVTCDEALDPYVMDFESCQPFSLTNFNPAWISVDNDKSPNTGLGGFTFPHDLEAFGFIAFDPMSTTPSQTGGDFFPYQGFRYGAAFSSITENDNWLISPKLAMPAKDAKVSFAVKSLYDTQGALGLEQYNVLVSSTDNELESFQKLGETREAPGDDWDEVTVDLSEFAGKEIYIAFQHVTPIENGFIFMIDDIQVSKPESANESRVEAQLSLYPSPATEMVTIHSTEARIKQVSLFNASGMEIYRSGNLETADFRYNVSSMAPGIYFAKVETAQGSAVLKFIVL</sequence>
<dbReference type="Gene3D" id="2.60.120.200">
    <property type="match status" value="2"/>
</dbReference>
<name>A0A9D9DW94_9BACT</name>
<organism evidence="4 5">
    <name type="scientific">Candidatus Pullibacteroides excrementavium</name>
    <dbReference type="NCBI Taxonomy" id="2840905"/>
    <lineage>
        <taxon>Bacteria</taxon>
        <taxon>Pseudomonadati</taxon>
        <taxon>Bacteroidota</taxon>
        <taxon>Bacteroidia</taxon>
        <taxon>Bacteroidales</taxon>
        <taxon>Candidatus Pullibacteroides</taxon>
    </lineage>
</organism>
<dbReference type="NCBIfam" id="NF038128">
    <property type="entry name" value="choice_anch_J"/>
    <property type="match status" value="2"/>
</dbReference>
<dbReference type="Gene3D" id="2.60.40.10">
    <property type="entry name" value="Immunoglobulins"/>
    <property type="match status" value="1"/>
</dbReference>
<feature type="chain" id="PRO_5038956257" evidence="1">
    <location>
        <begin position="22"/>
        <end position="1128"/>
    </location>
</feature>
<dbReference type="InterPro" id="IPR013783">
    <property type="entry name" value="Ig-like_fold"/>
</dbReference>
<gene>
    <name evidence="4" type="ORF">IAB08_08440</name>
</gene>
<reference evidence="4" key="1">
    <citation type="submission" date="2020-10" db="EMBL/GenBank/DDBJ databases">
        <authorList>
            <person name="Gilroy R."/>
        </authorList>
    </citation>
    <scope>NUCLEOTIDE SEQUENCE</scope>
    <source>
        <strain evidence="4">2889</strain>
    </source>
</reference>
<feature type="domain" description="Cleaved adhesin" evidence="2">
    <location>
        <begin position="929"/>
        <end position="1039"/>
    </location>
</feature>
<reference evidence="4" key="2">
    <citation type="journal article" date="2021" name="PeerJ">
        <title>Extensive microbial diversity within the chicken gut microbiome revealed by metagenomics and culture.</title>
        <authorList>
            <person name="Gilroy R."/>
            <person name="Ravi A."/>
            <person name="Getino M."/>
            <person name="Pursley I."/>
            <person name="Horton D.L."/>
            <person name="Alikhan N.F."/>
            <person name="Baker D."/>
            <person name="Gharbi K."/>
            <person name="Hall N."/>
            <person name="Watson M."/>
            <person name="Adriaenssens E.M."/>
            <person name="Foster-Nyarko E."/>
            <person name="Jarju S."/>
            <person name="Secka A."/>
            <person name="Antonio M."/>
            <person name="Oren A."/>
            <person name="Chaudhuri R.R."/>
            <person name="La Ragione R."/>
            <person name="Hildebrand F."/>
            <person name="Pallen M.J."/>
        </authorList>
    </citation>
    <scope>NUCLEOTIDE SEQUENCE</scope>
    <source>
        <strain evidence="4">2889</strain>
    </source>
</reference>
<comment type="caution">
    <text evidence="4">The sequence shown here is derived from an EMBL/GenBank/DDBJ whole genome shotgun (WGS) entry which is preliminary data.</text>
</comment>
<dbReference type="AlphaFoldDB" id="A0A9D9DW94"/>
<dbReference type="Pfam" id="PF18962">
    <property type="entry name" value="Por_Secre_tail"/>
    <property type="match status" value="1"/>
</dbReference>
<dbReference type="Proteomes" id="UP000823612">
    <property type="component" value="Unassembled WGS sequence"/>
</dbReference>
<evidence type="ECO:0000259" key="2">
    <source>
        <dbReference type="Pfam" id="PF07675"/>
    </source>
</evidence>
<evidence type="ECO:0000259" key="3">
    <source>
        <dbReference type="Pfam" id="PF18962"/>
    </source>
</evidence>
<feature type="signal peptide" evidence="1">
    <location>
        <begin position="1"/>
        <end position="21"/>
    </location>
</feature>